<evidence type="ECO:0000256" key="1">
    <source>
        <dbReference type="ARBA" id="ARBA00023125"/>
    </source>
</evidence>
<keyword evidence="1 2" id="KW-0238">DNA-binding</keyword>
<evidence type="ECO:0000256" key="2">
    <source>
        <dbReference type="PIRNR" id="PIRNR002070"/>
    </source>
</evidence>
<dbReference type="Pfam" id="PF00436">
    <property type="entry name" value="SSB"/>
    <property type="match status" value="1"/>
</dbReference>
<dbReference type="SUPFAM" id="SSF50249">
    <property type="entry name" value="Nucleic acid-binding proteins"/>
    <property type="match status" value="1"/>
</dbReference>
<gene>
    <name evidence="3" type="primary">ssbA</name>
    <name evidence="3" type="ORF">ENKNEFLB_02047</name>
</gene>
<dbReference type="InterPro" id="IPR012340">
    <property type="entry name" value="NA-bd_OB-fold"/>
</dbReference>
<evidence type="ECO:0000313" key="4">
    <source>
        <dbReference type="Proteomes" id="UP000679307"/>
    </source>
</evidence>
<keyword evidence="4" id="KW-1185">Reference proteome</keyword>
<dbReference type="InterPro" id="IPR011344">
    <property type="entry name" value="ssDNA-bd"/>
</dbReference>
<dbReference type="Proteomes" id="UP000679307">
    <property type="component" value="Chromosome"/>
</dbReference>
<dbReference type="PROSITE" id="PS50935">
    <property type="entry name" value="SSB"/>
    <property type="match status" value="1"/>
</dbReference>
<dbReference type="InterPro" id="IPR000424">
    <property type="entry name" value="Primosome_PriB/ssb"/>
</dbReference>
<dbReference type="PIRSF" id="PIRSF002070">
    <property type="entry name" value="SSB"/>
    <property type="match status" value="1"/>
</dbReference>
<organism evidence="3 4">
    <name type="scientific">Nocardioides aquaticus</name>
    <dbReference type="NCBI Taxonomy" id="160826"/>
    <lineage>
        <taxon>Bacteria</taxon>
        <taxon>Bacillati</taxon>
        <taxon>Actinomycetota</taxon>
        <taxon>Actinomycetes</taxon>
        <taxon>Propionibacteriales</taxon>
        <taxon>Nocardioidaceae</taxon>
        <taxon>Nocardioides</taxon>
    </lineage>
</organism>
<dbReference type="EMBL" id="CP075371">
    <property type="protein sequence ID" value="QVT79658.1"/>
    <property type="molecule type" value="Genomic_DNA"/>
</dbReference>
<accession>A0ABX8EKR1</accession>
<sequence length="128" mass="14224">MEQDGTELLNEVRLVGRVSAEPERREMPSGDELWTLRVVVPRPEVAGARRQVDALECVAWAARPRRSVGGWHEGDLVEVEGRLRRRFYTAAGARASRVEVEVLRGRVIRRARTGRAPRAVASAGTTSP</sequence>
<reference evidence="3 4" key="1">
    <citation type="submission" date="2021-05" db="EMBL/GenBank/DDBJ databases">
        <title>Complete genome of Nocardioides aquaticus KCTC 9944T isolated from meromictic and hypersaline Ekho Lake, Antarctica.</title>
        <authorList>
            <person name="Hwang K."/>
            <person name="Kim K.M."/>
            <person name="Choe H."/>
        </authorList>
    </citation>
    <scope>NUCLEOTIDE SEQUENCE [LARGE SCALE GENOMIC DNA]</scope>
    <source>
        <strain evidence="3 4">KCTC 9944</strain>
    </source>
</reference>
<evidence type="ECO:0000313" key="3">
    <source>
        <dbReference type="EMBL" id="QVT79658.1"/>
    </source>
</evidence>
<dbReference type="RefSeq" id="WP_214059078.1">
    <property type="nucleotide sequence ID" value="NZ_BAAAHS010000150.1"/>
</dbReference>
<name>A0ABX8EKR1_9ACTN</name>
<dbReference type="Gene3D" id="2.40.50.140">
    <property type="entry name" value="Nucleic acid-binding proteins"/>
    <property type="match status" value="1"/>
</dbReference>
<protein>
    <recommendedName>
        <fullName evidence="2">Single-stranded DNA-binding protein</fullName>
    </recommendedName>
</protein>
<dbReference type="CDD" id="cd04496">
    <property type="entry name" value="SSB_OBF"/>
    <property type="match status" value="1"/>
</dbReference>
<proteinExistence type="predicted"/>
<dbReference type="GO" id="GO:0003677">
    <property type="term" value="F:DNA binding"/>
    <property type="evidence" value="ECO:0007669"/>
    <property type="project" value="UniProtKB-KW"/>
</dbReference>